<evidence type="ECO:0000256" key="15">
    <source>
        <dbReference type="ARBA" id="ARBA00023136"/>
    </source>
</evidence>
<dbReference type="Pfam" id="PF00173">
    <property type="entry name" value="Cyt-b5"/>
    <property type="match status" value="1"/>
</dbReference>
<dbReference type="InterPro" id="IPR036400">
    <property type="entry name" value="Cyt_B5-like_heme/steroid_sf"/>
</dbReference>
<dbReference type="GO" id="GO:0006665">
    <property type="term" value="P:sphingolipid metabolic process"/>
    <property type="evidence" value="ECO:0007669"/>
    <property type="project" value="UniProtKB-UniPathway"/>
</dbReference>
<keyword evidence="13" id="KW-0408">Iron</keyword>
<evidence type="ECO:0000256" key="12">
    <source>
        <dbReference type="ARBA" id="ARBA00023002"/>
    </source>
</evidence>
<evidence type="ECO:0000313" key="19">
    <source>
        <dbReference type="EMBL" id="ORY88283.1"/>
    </source>
</evidence>
<feature type="transmembrane region" description="Helical" evidence="16">
    <location>
        <begin position="403"/>
        <end position="420"/>
    </location>
</feature>
<keyword evidence="9" id="KW-0479">Metal-binding</keyword>
<evidence type="ECO:0000256" key="16">
    <source>
        <dbReference type="SAM" id="Phobius"/>
    </source>
</evidence>
<dbReference type="Pfam" id="PF00487">
    <property type="entry name" value="FA_desaturase"/>
    <property type="match status" value="1"/>
</dbReference>
<evidence type="ECO:0000256" key="5">
    <source>
        <dbReference type="ARBA" id="ARBA00012019"/>
    </source>
</evidence>
<keyword evidence="12" id="KW-0560">Oxidoreductase</keyword>
<evidence type="ECO:0000259" key="17">
    <source>
        <dbReference type="Pfam" id="PF00173"/>
    </source>
</evidence>
<evidence type="ECO:0000256" key="11">
    <source>
        <dbReference type="ARBA" id="ARBA00022989"/>
    </source>
</evidence>
<evidence type="ECO:0000256" key="4">
    <source>
        <dbReference type="ARBA" id="ARBA00009295"/>
    </source>
</evidence>
<comment type="similarity">
    <text evidence="4">Belongs to the fatty acid desaturase type 1 family.</text>
</comment>
<evidence type="ECO:0000256" key="1">
    <source>
        <dbReference type="ARBA" id="ARBA00004141"/>
    </source>
</evidence>
<dbReference type="InterPro" id="IPR005804">
    <property type="entry name" value="FA_desaturase_dom"/>
</dbReference>
<dbReference type="GO" id="GO:0016717">
    <property type="term" value="F:oxidoreductase activity, acting on paired donors, with oxidation of a pair of donors resulting in the reduction of molecular oxygen to two molecules of water"/>
    <property type="evidence" value="ECO:0007669"/>
    <property type="project" value="TreeGrafter"/>
</dbReference>
<feature type="transmembrane region" description="Helical" evidence="16">
    <location>
        <begin position="427"/>
        <end position="446"/>
    </location>
</feature>
<evidence type="ECO:0000256" key="9">
    <source>
        <dbReference type="ARBA" id="ARBA00022723"/>
    </source>
</evidence>
<accession>A0A1Y2FWA3</accession>
<evidence type="ECO:0000313" key="20">
    <source>
        <dbReference type="Proteomes" id="UP000193467"/>
    </source>
</evidence>
<evidence type="ECO:0000256" key="7">
    <source>
        <dbReference type="ARBA" id="ARBA00022617"/>
    </source>
</evidence>
<comment type="pathway">
    <text evidence="2">Lipid metabolism; sphingolipid metabolism.</text>
</comment>
<dbReference type="PANTHER" id="PTHR19353">
    <property type="entry name" value="FATTY ACID DESATURASE 2"/>
    <property type="match status" value="1"/>
</dbReference>
<evidence type="ECO:0000256" key="3">
    <source>
        <dbReference type="ARBA" id="ARBA00004991"/>
    </source>
</evidence>
<dbReference type="InParanoid" id="A0A1Y2FWA3"/>
<evidence type="ECO:0000259" key="18">
    <source>
        <dbReference type="Pfam" id="PF00487"/>
    </source>
</evidence>
<keyword evidence="20" id="KW-1185">Reference proteome</keyword>
<dbReference type="Gene3D" id="3.10.120.10">
    <property type="entry name" value="Cytochrome b5-like heme/steroid binding domain"/>
    <property type="match status" value="1"/>
</dbReference>
<comment type="pathway">
    <text evidence="3">Sphingolipid metabolism.</text>
</comment>
<keyword evidence="10" id="KW-0746">Sphingolipid metabolism</keyword>
<feature type="transmembrane region" description="Helical" evidence="16">
    <location>
        <begin position="364"/>
        <end position="383"/>
    </location>
</feature>
<dbReference type="EC" id="1.14.19.18" evidence="5"/>
<evidence type="ECO:0000256" key="13">
    <source>
        <dbReference type="ARBA" id="ARBA00023004"/>
    </source>
</evidence>
<gene>
    <name evidence="19" type="ORF">BCR35DRAFT_289173</name>
</gene>
<keyword evidence="15 16" id="KW-0472">Membrane</keyword>
<evidence type="ECO:0000256" key="14">
    <source>
        <dbReference type="ARBA" id="ARBA00023098"/>
    </source>
</evidence>
<keyword evidence="14" id="KW-0443">Lipid metabolism</keyword>
<comment type="caution">
    <text evidence="19">The sequence shown here is derived from an EMBL/GenBank/DDBJ whole genome shotgun (WGS) entry which is preliminary data.</text>
</comment>
<dbReference type="GO" id="GO:0016020">
    <property type="term" value="C:membrane"/>
    <property type="evidence" value="ECO:0007669"/>
    <property type="project" value="UniProtKB-SubCell"/>
</dbReference>
<reference evidence="19 20" key="1">
    <citation type="submission" date="2016-07" db="EMBL/GenBank/DDBJ databases">
        <title>Pervasive Adenine N6-methylation of Active Genes in Fungi.</title>
        <authorList>
            <consortium name="DOE Joint Genome Institute"/>
            <person name="Mondo S.J."/>
            <person name="Dannebaum R.O."/>
            <person name="Kuo R.C."/>
            <person name="Labutti K."/>
            <person name="Haridas S."/>
            <person name="Kuo A."/>
            <person name="Salamov A."/>
            <person name="Ahrendt S.R."/>
            <person name="Lipzen A."/>
            <person name="Sullivan W."/>
            <person name="Andreopoulos W.B."/>
            <person name="Clum A."/>
            <person name="Lindquist E."/>
            <person name="Daum C."/>
            <person name="Ramamoorthy G.K."/>
            <person name="Gryganskyi A."/>
            <person name="Culley D."/>
            <person name="Magnuson J.K."/>
            <person name="James T.Y."/>
            <person name="O'Malley M.A."/>
            <person name="Stajich J.E."/>
            <person name="Spatafora J.W."/>
            <person name="Visel A."/>
            <person name="Grigoriev I.V."/>
        </authorList>
    </citation>
    <scope>NUCLEOTIDE SEQUENCE [LARGE SCALE GENOMIC DNA]</scope>
    <source>
        <strain evidence="19 20">62-1032</strain>
    </source>
</reference>
<dbReference type="InterPro" id="IPR012171">
    <property type="entry name" value="Fatty_acid_desaturase"/>
</dbReference>
<dbReference type="SUPFAM" id="SSF55856">
    <property type="entry name" value="Cytochrome b5-like heme/steroid binding domain"/>
    <property type="match status" value="1"/>
</dbReference>
<dbReference type="InterPro" id="IPR001199">
    <property type="entry name" value="Cyt_B5-like_heme/steroid-bd"/>
</dbReference>
<evidence type="ECO:0000256" key="6">
    <source>
        <dbReference type="ARBA" id="ARBA00016939"/>
    </source>
</evidence>
<evidence type="ECO:0000256" key="10">
    <source>
        <dbReference type="ARBA" id="ARBA00022919"/>
    </source>
</evidence>
<dbReference type="EMBL" id="MCGR01000011">
    <property type="protein sequence ID" value="ORY88283.1"/>
    <property type="molecule type" value="Genomic_DNA"/>
</dbReference>
<proteinExistence type="inferred from homology"/>
<keyword evidence="11 16" id="KW-1133">Transmembrane helix</keyword>
<evidence type="ECO:0000256" key="2">
    <source>
        <dbReference type="ARBA" id="ARBA00004760"/>
    </source>
</evidence>
<keyword evidence="7" id="KW-0349">Heme</keyword>
<dbReference type="PANTHER" id="PTHR19353:SF30">
    <property type="entry name" value="DELTA 8-(E)-SPHINGOLIPID DESATURASE"/>
    <property type="match status" value="1"/>
</dbReference>
<dbReference type="Proteomes" id="UP000193467">
    <property type="component" value="Unassembled WGS sequence"/>
</dbReference>
<dbReference type="PIRSF" id="PIRSF015921">
    <property type="entry name" value="FA_sphinglp_des"/>
    <property type="match status" value="1"/>
</dbReference>
<dbReference type="GO" id="GO:0046872">
    <property type="term" value="F:metal ion binding"/>
    <property type="evidence" value="ECO:0007669"/>
    <property type="project" value="UniProtKB-KW"/>
</dbReference>
<name>A0A1Y2FWA3_9BASI</name>
<evidence type="ECO:0000256" key="8">
    <source>
        <dbReference type="ARBA" id="ARBA00022692"/>
    </source>
</evidence>
<feature type="domain" description="Cytochrome b5 heme-binding" evidence="17">
    <location>
        <begin position="46"/>
        <end position="107"/>
    </location>
</feature>
<protein>
    <recommendedName>
        <fullName evidence="6">Delta 8-(E)-sphingolipid desaturase</fullName>
        <ecNumber evidence="5">1.14.19.18</ecNumber>
    </recommendedName>
</protein>
<feature type="transmembrane region" description="Helical" evidence="16">
    <location>
        <begin position="221"/>
        <end position="243"/>
    </location>
</feature>
<dbReference type="OrthoDB" id="260091at2759"/>
<dbReference type="AlphaFoldDB" id="A0A1Y2FWA3"/>
<keyword evidence="8 16" id="KW-0812">Transmembrane</keyword>
<feature type="domain" description="Fatty acid desaturase" evidence="18">
    <location>
        <begin position="251"/>
        <end position="523"/>
    </location>
</feature>
<comment type="subcellular location">
    <subcellularLocation>
        <location evidence="1">Membrane</location>
        <topology evidence="1">Multi-pass membrane protein</topology>
    </subcellularLocation>
</comment>
<dbReference type="UniPathway" id="UPA00222"/>
<organism evidence="19 20">
    <name type="scientific">Leucosporidium creatinivorum</name>
    <dbReference type="NCBI Taxonomy" id="106004"/>
    <lineage>
        <taxon>Eukaryota</taxon>
        <taxon>Fungi</taxon>
        <taxon>Dikarya</taxon>
        <taxon>Basidiomycota</taxon>
        <taxon>Pucciniomycotina</taxon>
        <taxon>Microbotryomycetes</taxon>
        <taxon>Leucosporidiales</taxon>
        <taxon>Leucosporidium</taxon>
    </lineage>
</organism>
<dbReference type="STRING" id="106004.A0A1Y2FWA3"/>
<sequence length="571" mass="64168">MATAAADVPSSRFSSLLPCPGVPLPAKFDSLPVLTRPQIAAKIAAGQLLVVHTPLVYRIPPAWLNIHPGGDLAILHYVGRDASNEIEAYHTGRTVAERMARWVIGKVEVGEDGWRDMVPPVQLGMWPIPVPKITLTLHGDEKEGTVEKEKEEEEVKEKEKLLKKGDAEGSWLLNPAMVDPPCAPYEDLPLTPSYQNHLRQSLRGLHTRIQTLGLDTPPPFLAGYAPSLVIYVSLAILSAYLYYRARTTLDYVLAAVALGGFWHQVTFVAHDAGHTGLTGDWYGDRIRGLLIANFMGGMSIGWWADNHNVHHLVTNSPEHDPDIQHLPFFAISNKFFKSLRSSYHKRVLEFDAFARTFLPHQHKLYYLIMCFARANLFVLSYSFMLKSFPARESQLFKLRLMEIVGIAFFWTWFGAVLRGIDGTGNTVLYLLVSFAVTSPLHVQIVLSHFSQPVSVTSDMIPHTELLESHAHRQLRTTMDVSCPPYLDFLHGGLNFQTPHHLFPRIPRFRFRAVAKEVAKWLKENEGLVYKHMTFVEGNKDVLVVLKDVADQVKLLAAVAEADAKGELHHEH</sequence>
<dbReference type="CDD" id="cd03506">
    <property type="entry name" value="Delta6-FADS-like"/>
    <property type="match status" value="1"/>
</dbReference>